<proteinExistence type="inferred from homology"/>
<dbReference type="EMBL" id="JBHPON010000002">
    <property type="protein sequence ID" value="MFC6036991.1"/>
    <property type="molecule type" value="Genomic_DNA"/>
</dbReference>
<keyword evidence="1 2" id="KW-0808">Transferase</keyword>
<dbReference type="NCBIfam" id="NF011405">
    <property type="entry name" value="PRK14830.1"/>
    <property type="match status" value="1"/>
</dbReference>
<dbReference type="InterPro" id="IPR001441">
    <property type="entry name" value="UPP_synth-like"/>
</dbReference>
<feature type="binding site" evidence="2">
    <location>
        <begin position="201"/>
        <end position="203"/>
    </location>
    <ligand>
        <name>substrate</name>
    </ligand>
</feature>
<evidence type="ECO:0000313" key="4">
    <source>
        <dbReference type="Proteomes" id="UP001596116"/>
    </source>
</evidence>
<dbReference type="NCBIfam" id="TIGR00055">
    <property type="entry name" value="uppS"/>
    <property type="match status" value="1"/>
</dbReference>
<comment type="cofactor">
    <cofactor evidence="2">
        <name>Mg(2+)</name>
        <dbReference type="ChEBI" id="CHEBI:18420"/>
    </cofactor>
    <text evidence="2">Binds 2 magnesium ions per subunit.</text>
</comment>
<dbReference type="EC" id="2.5.1.-" evidence="2"/>
<dbReference type="Pfam" id="PF01255">
    <property type="entry name" value="Prenyltransf"/>
    <property type="match status" value="1"/>
</dbReference>
<feature type="binding site" evidence="2">
    <location>
        <position position="32"/>
    </location>
    <ligand>
        <name>substrate</name>
    </ligand>
</feature>
<feature type="binding site" evidence="2">
    <location>
        <begin position="28"/>
        <end position="31"/>
    </location>
    <ligand>
        <name>substrate</name>
    </ligand>
</feature>
<dbReference type="SUPFAM" id="SSF64005">
    <property type="entry name" value="Undecaprenyl diphosphate synthase"/>
    <property type="match status" value="1"/>
</dbReference>
<keyword evidence="2" id="KW-0460">Magnesium</keyword>
<dbReference type="Proteomes" id="UP001596116">
    <property type="component" value="Unassembled WGS sequence"/>
</dbReference>
<feature type="binding site" evidence="2">
    <location>
        <position position="44"/>
    </location>
    <ligand>
        <name>substrate</name>
    </ligand>
</feature>
<dbReference type="Gene3D" id="3.40.1180.10">
    <property type="entry name" value="Decaprenyl diphosphate synthase-like"/>
    <property type="match status" value="1"/>
</dbReference>
<dbReference type="HAMAP" id="MF_01139">
    <property type="entry name" value="ISPT"/>
    <property type="match status" value="1"/>
</dbReference>
<feature type="binding site" evidence="2">
    <location>
        <begin position="72"/>
        <end position="74"/>
    </location>
    <ligand>
        <name>substrate</name>
    </ligand>
</feature>
<feature type="binding site" evidence="2">
    <location>
        <position position="76"/>
    </location>
    <ligand>
        <name>substrate</name>
    </ligand>
</feature>
<keyword evidence="2" id="KW-0479">Metal-binding</keyword>
<feature type="binding site" evidence="2">
    <location>
        <position position="78"/>
    </location>
    <ligand>
        <name>substrate</name>
    </ligand>
</feature>
<evidence type="ECO:0000313" key="3">
    <source>
        <dbReference type="EMBL" id="MFC6036991.1"/>
    </source>
</evidence>
<sequence length="250" mass="27756">MNAAPAPSPGPVEGGAATPKHVAIIMDGNGRWAKARGLARTEGHKEGVEAARRAVEAARDLGLQYLTLYSFSTENWRRPAGEVRDLMGLLRQFIVDDLPKLKKEGCKVVIVGDRDNLSLDLKALVNRAESETKNNAKFTLQIAFNYGGRDEIVRAARAVAAAVKSGEMTPDDITEKTFERFLDTKDIPDPDFVIRTSGEKRISNYLLWQAAYAEYVFLDVLWPDFTKEVFAGALEEFYRRERRYGGVGAG</sequence>
<feature type="active site" evidence="2">
    <location>
        <position position="27"/>
    </location>
</feature>
<dbReference type="InterPro" id="IPR036424">
    <property type="entry name" value="UPP_synth-like_sf"/>
</dbReference>
<accession>A0ABW1KY16</accession>
<feature type="binding site" evidence="2">
    <location>
        <position position="27"/>
    </location>
    <ligand>
        <name>Mg(2+)</name>
        <dbReference type="ChEBI" id="CHEBI:18420"/>
    </ligand>
</feature>
<gene>
    <name evidence="3" type="ORF">ACFMB1_15660</name>
</gene>
<comment type="similarity">
    <text evidence="2">Belongs to the UPP synthase family.</text>
</comment>
<evidence type="ECO:0000256" key="1">
    <source>
        <dbReference type="ARBA" id="ARBA00022679"/>
    </source>
</evidence>
<keyword evidence="4" id="KW-1185">Reference proteome</keyword>
<dbReference type="RefSeq" id="WP_379881759.1">
    <property type="nucleotide sequence ID" value="NZ_JBHPON010000002.1"/>
</dbReference>
<dbReference type="PANTHER" id="PTHR10291">
    <property type="entry name" value="DEHYDRODOLICHYL DIPHOSPHATE SYNTHASE FAMILY MEMBER"/>
    <property type="match status" value="1"/>
</dbReference>
<dbReference type="PROSITE" id="PS01066">
    <property type="entry name" value="UPP_SYNTHASE"/>
    <property type="match status" value="1"/>
</dbReference>
<organism evidence="3 4">
    <name type="scientific">Hyphococcus aureus</name>
    <dbReference type="NCBI Taxonomy" id="2666033"/>
    <lineage>
        <taxon>Bacteria</taxon>
        <taxon>Pseudomonadati</taxon>
        <taxon>Pseudomonadota</taxon>
        <taxon>Alphaproteobacteria</taxon>
        <taxon>Parvularculales</taxon>
        <taxon>Parvularculaceae</taxon>
        <taxon>Hyphococcus</taxon>
    </lineage>
</organism>
<dbReference type="PANTHER" id="PTHR10291:SF0">
    <property type="entry name" value="DEHYDRODOLICHYL DIPHOSPHATE SYNTHASE 2"/>
    <property type="match status" value="1"/>
</dbReference>
<comment type="subunit">
    <text evidence="2">Homodimer.</text>
</comment>
<comment type="function">
    <text evidence="2">Catalyzes the condensation of isopentenyl diphosphate (IPP) with allylic pyrophosphates generating different type of terpenoids.</text>
</comment>
<dbReference type="CDD" id="cd00475">
    <property type="entry name" value="Cis_IPPS"/>
    <property type="match status" value="1"/>
</dbReference>
<comment type="caution">
    <text evidence="3">The sequence shown here is derived from an EMBL/GenBank/DDBJ whole genome shotgun (WGS) entry which is preliminary data.</text>
</comment>
<protein>
    <recommendedName>
        <fullName evidence="2">Isoprenyl transferase</fullName>
        <ecNumber evidence="2">2.5.1.-</ecNumber>
    </recommendedName>
</protein>
<feature type="binding site" evidence="2">
    <location>
        <position position="214"/>
    </location>
    <ligand>
        <name>Mg(2+)</name>
        <dbReference type="ChEBI" id="CHEBI:18420"/>
    </ligand>
</feature>
<dbReference type="NCBIfam" id="NF011408">
    <property type="entry name" value="PRK14834.1"/>
    <property type="match status" value="1"/>
</dbReference>
<dbReference type="InterPro" id="IPR018520">
    <property type="entry name" value="UPP_synth-like_CS"/>
</dbReference>
<dbReference type="GO" id="GO:0016740">
    <property type="term" value="F:transferase activity"/>
    <property type="evidence" value="ECO:0007669"/>
    <property type="project" value="UniProtKB-KW"/>
</dbReference>
<reference evidence="3 4" key="1">
    <citation type="submission" date="2024-09" db="EMBL/GenBank/DDBJ databases">
        <authorList>
            <person name="Zhang Z.-H."/>
        </authorList>
    </citation>
    <scope>NUCLEOTIDE SEQUENCE [LARGE SCALE GENOMIC DNA]</scope>
    <source>
        <strain evidence="3 4">HHTR114</strain>
    </source>
</reference>
<evidence type="ECO:0000256" key="2">
    <source>
        <dbReference type="HAMAP-Rule" id="MF_01139"/>
    </source>
</evidence>
<feature type="binding site" evidence="2">
    <location>
        <position position="195"/>
    </location>
    <ligand>
        <name>substrate</name>
    </ligand>
</feature>
<feature type="active site" description="Proton acceptor" evidence="2">
    <location>
        <position position="75"/>
    </location>
</feature>
<name>A0ABW1KY16_9PROT</name>
<feature type="binding site" evidence="2">
    <location>
        <position position="40"/>
    </location>
    <ligand>
        <name>substrate</name>
    </ligand>
</feature>